<keyword evidence="3 10" id="KW-0812">Transmembrane</keyword>
<evidence type="ECO:0000256" key="3">
    <source>
        <dbReference type="ARBA" id="ARBA00022692"/>
    </source>
</evidence>
<dbReference type="GeneTree" id="ENSGT00950000183001"/>
<comment type="subcellular location">
    <subcellularLocation>
        <location evidence="1">Cell membrane</location>
        <topology evidence="1">Multi-pass membrane protein</topology>
    </subcellularLocation>
</comment>
<dbReference type="HOGENOM" id="CLU_009579_3_5_1"/>
<dbReference type="InterPro" id="IPR017452">
    <property type="entry name" value="GPCR_Rhodpsn_7TM"/>
</dbReference>
<dbReference type="GeneID" id="101011178"/>
<dbReference type="Gene3D" id="1.20.1070.10">
    <property type="entry name" value="Rhodopsin 7-helix transmembrane proteins"/>
    <property type="match status" value="1"/>
</dbReference>
<dbReference type="Ensembl" id="ENSPANT00000017197.3">
    <property type="protein sequence ID" value="ENSPANP00000018425.2"/>
    <property type="gene ID" value="ENSPANG00000010873.3"/>
</dbReference>
<dbReference type="GO" id="GO:0007189">
    <property type="term" value="P:adenylate cyclase-activating G protein-coupled receptor signaling pathway"/>
    <property type="evidence" value="ECO:0007669"/>
    <property type="project" value="Ensembl"/>
</dbReference>
<dbReference type="CTD" id="27201"/>
<dbReference type="RefSeq" id="XP_003898477.2">
    <property type="nucleotide sequence ID" value="XM_003898428.3"/>
</dbReference>
<evidence type="ECO:0000313" key="13">
    <source>
        <dbReference type="Proteomes" id="UP000028761"/>
    </source>
</evidence>
<dbReference type="PROSITE" id="PS50262">
    <property type="entry name" value="G_PROTEIN_RECEP_F1_2"/>
    <property type="match status" value="1"/>
</dbReference>
<keyword evidence="7" id="KW-0675">Receptor</keyword>
<sequence>MGLGETLLAGLLVMVLAVALLSNALVLLCCAYSSKLRTRASGVLLVNLSLGHLLLAALDMPFTLLGVMRGRPPSAPGACQAIGFLDTFLASNAALSVAALSADQWLAVGFPLRYAGRLRPRDAGLLLGCAWGQSLVFSVAALCCSWLGYSSAFASCSLRLPPEPERPRFAAFTATLHAMGFALPLAVLCLTSLRVHRVARSHCQRMDIVTMKALMLLADLHPSVRQRCLIQQKRRRHRATRKIGISIASFLICFAPYVVTRLAELVPFVTVNAHWGILSKCLTYSKAAVDPFTYSLLRRSFRQVLARMARRLLKRTPRPASTHNSSLDLASMVQQVLKRTPQPASTHNSSLDAENDSCLQQTH</sequence>
<keyword evidence="13" id="KW-1185">Reference proteome</keyword>
<evidence type="ECO:0000256" key="4">
    <source>
        <dbReference type="ARBA" id="ARBA00022989"/>
    </source>
</evidence>
<keyword evidence="8" id="KW-0807">Transducer</keyword>
<dbReference type="eggNOG" id="KOG3656">
    <property type="taxonomic scope" value="Eukaryota"/>
</dbReference>
<accession>A0A096NZA4</accession>
<dbReference type="STRING" id="9555.ENSPANP00000018425"/>
<keyword evidence="5" id="KW-0297">G-protein coupled receptor</keyword>
<feature type="compositionally biased region" description="Polar residues" evidence="9">
    <location>
        <begin position="342"/>
        <end position="363"/>
    </location>
</feature>
<reference evidence="12" key="2">
    <citation type="submission" date="2025-08" db="UniProtKB">
        <authorList>
            <consortium name="Ensembl"/>
        </authorList>
    </citation>
    <scope>IDENTIFICATION</scope>
</reference>
<evidence type="ECO:0000256" key="7">
    <source>
        <dbReference type="ARBA" id="ARBA00023170"/>
    </source>
</evidence>
<evidence type="ECO:0000256" key="2">
    <source>
        <dbReference type="ARBA" id="ARBA00022475"/>
    </source>
</evidence>
<evidence type="ECO:0000259" key="11">
    <source>
        <dbReference type="PROSITE" id="PS50262"/>
    </source>
</evidence>
<evidence type="ECO:0000256" key="10">
    <source>
        <dbReference type="SAM" id="Phobius"/>
    </source>
</evidence>
<evidence type="ECO:0000256" key="6">
    <source>
        <dbReference type="ARBA" id="ARBA00023136"/>
    </source>
</evidence>
<dbReference type="AlphaFoldDB" id="A0A096NZA4"/>
<name>A0A096NZA4_PAPAN</name>
<dbReference type="PANTHER" id="PTHR24245">
    <property type="entry name" value="G-PROTEIN COUPLED RECEPTOR"/>
    <property type="match status" value="1"/>
</dbReference>
<dbReference type="SUPFAM" id="SSF81321">
    <property type="entry name" value="Family A G protein-coupled receptor-like"/>
    <property type="match status" value="1"/>
</dbReference>
<evidence type="ECO:0000256" key="8">
    <source>
        <dbReference type="ARBA" id="ARBA00023224"/>
    </source>
</evidence>
<evidence type="ECO:0000313" key="12">
    <source>
        <dbReference type="Ensembl" id="ENSPANP00000018425.2"/>
    </source>
</evidence>
<evidence type="ECO:0000256" key="5">
    <source>
        <dbReference type="ARBA" id="ARBA00023040"/>
    </source>
</evidence>
<feature type="region of interest" description="Disordered" evidence="9">
    <location>
        <begin position="341"/>
        <end position="363"/>
    </location>
</feature>
<evidence type="ECO:0000256" key="9">
    <source>
        <dbReference type="SAM" id="MobiDB-lite"/>
    </source>
</evidence>
<dbReference type="InterPro" id="IPR000276">
    <property type="entry name" value="GPCR_Rhodpsn"/>
</dbReference>
<dbReference type="GO" id="GO:0004930">
    <property type="term" value="F:G protein-coupled receptor activity"/>
    <property type="evidence" value="ECO:0007669"/>
    <property type="project" value="UniProtKB-KW"/>
</dbReference>
<protein>
    <submittedName>
        <fullName evidence="12">G protein-coupled receptor 78</fullName>
    </submittedName>
</protein>
<dbReference type="InterPro" id="IPR051880">
    <property type="entry name" value="GPC_Orphan_Receptors"/>
</dbReference>
<feature type="domain" description="G-protein coupled receptors family 1 profile" evidence="11">
    <location>
        <begin position="22"/>
        <end position="294"/>
    </location>
</feature>
<dbReference type="Proteomes" id="UP000028761">
    <property type="component" value="Chromosome 3"/>
</dbReference>
<reference evidence="12" key="3">
    <citation type="submission" date="2025-09" db="UniProtKB">
        <authorList>
            <consortium name="Ensembl"/>
        </authorList>
    </citation>
    <scope>IDENTIFICATION</scope>
</reference>
<feature type="transmembrane region" description="Helical" evidence="10">
    <location>
        <begin position="124"/>
        <end position="149"/>
    </location>
</feature>
<keyword evidence="6 10" id="KW-0472">Membrane</keyword>
<reference evidence="12 13" key="1">
    <citation type="submission" date="2012-03" db="EMBL/GenBank/DDBJ databases">
        <title>Whole Genome Assembly of Papio anubis.</title>
        <authorList>
            <person name="Liu Y.L."/>
            <person name="Abraham K.A."/>
            <person name="Akbar H.A."/>
            <person name="Ali S.A."/>
            <person name="Anosike U.A."/>
            <person name="Aqrawi P.A."/>
            <person name="Arias F.A."/>
            <person name="Attaway T.A."/>
            <person name="Awwad R.A."/>
            <person name="Babu C.B."/>
            <person name="Bandaranaike D.B."/>
            <person name="Battles P.B."/>
            <person name="Bell A.B."/>
            <person name="Beltran B.B."/>
            <person name="Berhane-Mersha D.B."/>
            <person name="Bess C.B."/>
            <person name="Bickham C.B."/>
            <person name="Bolden T.B."/>
            <person name="Carter K.C."/>
            <person name="Chau D.C."/>
            <person name="Chavez A.C."/>
            <person name="Clerc-Blankenburg K.C."/>
            <person name="Coyle M.C."/>
            <person name="Dao M.D."/>
            <person name="Davila M.L.D."/>
            <person name="Davy-Carroll L.D."/>
            <person name="Denson S.D."/>
            <person name="Dinh H.D."/>
            <person name="Fernandez S.F."/>
            <person name="Fernando P.F."/>
            <person name="Forbes L.F."/>
            <person name="Francis C.F."/>
            <person name="Francisco L.F."/>
            <person name="Fu Q.F."/>
            <person name="Garcia-Iii R.G."/>
            <person name="Garrett T.G."/>
            <person name="Gross S.G."/>
            <person name="Gubbala S.G."/>
            <person name="Hirani K.H."/>
            <person name="Hogues M.H."/>
            <person name="Hollins B.H."/>
            <person name="Jackson L.J."/>
            <person name="Javaid M.J."/>
            <person name="Jhangiani S.J."/>
            <person name="Johnson A.J."/>
            <person name="Johnson B.J."/>
            <person name="Jones J.J."/>
            <person name="Joshi V.J."/>
            <person name="Kalu J.K."/>
            <person name="Khan N.K."/>
            <person name="Korchina V.K."/>
            <person name="Kovar C.K."/>
            <person name="Lago L.L."/>
            <person name="Lara F.L."/>
            <person name="Le T.-K.L."/>
            <person name="Lee S.L."/>
            <person name="Legall-Iii F.L."/>
            <person name="Lemon S.L."/>
            <person name="Liu J.L."/>
            <person name="Liu Y.-S.L."/>
            <person name="Liyanage D.L."/>
            <person name="Lopez J.L."/>
            <person name="Lorensuhewa L.L."/>
            <person name="Mata R.M."/>
            <person name="Mathew T.M."/>
            <person name="Mercado C.M."/>
            <person name="Mercado I.M."/>
            <person name="Morales K.M."/>
            <person name="Morgan M.M."/>
            <person name="Munidasa M.M."/>
            <person name="Ngo D.N."/>
            <person name="Nguyen L.N."/>
            <person name="Nguyen T.N."/>
            <person name="Nguyen N.N."/>
            <person name="Obregon M.O."/>
            <person name="Okwuonu G.O."/>
            <person name="Ongeri F.O."/>
            <person name="Onwere C.O."/>
            <person name="Osifeso I.O."/>
            <person name="Parra A.P."/>
            <person name="Patil S.P."/>
            <person name="Perez A.P."/>
            <person name="Perez Y.P."/>
            <person name="Pham C.P."/>
            <person name="Pu L.-L.P."/>
            <person name="Puazo M.P."/>
            <person name="Quiroz J.Q."/>
            <person name="Rouhana J.R."/>
            <person name="Ruiz M.R."/>
            <person name="Ruiz S.-J.R."/>
            <person name="Saada N.S."/>
            <person name="Santibanez J.S."/>
            <person name="Scheel M.S."/>
            <person name="Schneider B.S."/>
            <person name="Simmons D.S."/>
            <person name="Sisson I.S."/>
            <person name="Tang L.-Y.T."/>
            <person name="Thornton R.T."/>
            <person name="Tisius J.T."/>
            <person name="Toledanes G.T."/>
            <person name="Trejos Z.T."/>
            <person name="Usmani K.U."/>
            <person name="Varghese R.V."/>
            <person name="Vattathil S.V."/>
            <person name="Vee V.V."/>
            <person name="Walker D.W."/>
            <person name="Weissenberger G.W."/>
            <person name="White C.W."/>
            <person name="Williams A.W."/>
            <person name="Woodworth J.W."/>
            <person name="Wright R.W."/>
            <person name="Zhu Y.Z."/>
            <person name="Han Y.H."/>
            <person name="Newsham I.N."/>
            <person name="Nazareth L.N."/>
            <person name="Worley K.W."/>
            <person name="Muzny D.M."/>
            <person name="Rogers J.R."/>
            <person name="Gibbs R.G."/>
        </authorList>
    </citation>
    <scope>NUCLEOTIDE SEQUENCE [LARGE SCALE GENOMIC DNA]</scope>
</reference>
<dbReference type="KEGG" id="panu:101011178"/>
<organism evidence="12 13">
    <name type="scientific">Papio anubis</name>
    <name type="common">Olive baboon</name>
    <dbReference type="NCBI Taxonomy" id="9555"/>
    <lineage>
        <taxon>Eukaryota</taxon>
        <taxon>Metazoa</taxon>
        <taxon>Chordata</taxon>
        <taxon>Craniata</taxon>
        <taxon>Vertebrata</taxon>
        <taxon>Euteleostomi</taxon>
        <taxon>Mammalia</taxon>
        <taxon>Eutheria</taxon>
        <taxon>Euarchontoglires</taxon>
        <taxon>Primates</taxon>
        <taxon>Haplorrhini</taxon>
        <taxon>Catarrhini</taxon>
        <taxon>Cercopithecidae</taxon>
        <taxon>Cercopithecinae</taxon>
        <taxon>Papio</taxon>
    </lineage>
</organism>
<dbReference type="OMA" id="HCRRMDT"/>
<feature type="transmembrane region" description="Helical" evidence="10">
    <location>
        <begin position="88"/>
        <end position="112"/>
    </location>
</feature>
<feature type="transmembrane region" description="Helical" evidence="10">
    <location>
        <begin position="44"/>
        <end position="68"/>
    </location>
</feature>
<dbReference type="PRINTS" id="PR00237">
    <property type="entry name" value="GPCRRHODOPSN"/>
</dbReference>
<feature type="transmembrane region" description="Helical" evidence="10">
    <location>
        <begin position="6"/>
        <end position="32"/>
    </location>
</feature>
<gene>
    <name evidence="12" type="primary">GPR78</name>
</gene>
<dbReference type="FunFam" id="1.20.1070.10:FF:000289">
    <property type="entry name" value="G protein-coupled receptor 78"/>
    <property type="match status" value="1"/>
</dbReference>
<dbReference type="GO" id="GO:0005886">
    <property type="term" value="C:plasma membrane"/>
    <property type="evidence" value="ECO:0007669"/>
    <property type="project" value="UniProtKB-SubCell"/>
</dbReference>
<dbReference type="Pfam" id="PF00001">
    <property type="entry name" value="7tm_1"/>
    <property type="match status" value="1"/>
</dbReference>
<dbReference type="PANTHER" id="PTHR24245:SF7">
    <property type="entry name" value="G-PROTEIN COUPLED RECEPTOR 78"/>
    <property type="match status" value="1"/>
</dbReference>
<proteinExistence type="predicted"/>
<keyword evidence="2" id="KW-1003">Cell membrane</keyword>
<feature type="transmembrane region" description="Helical" evidence="10">
    <location>
        <begin position="169"/>
        <end position="190"/>
    </location>
</feature>
<feature type="transmembrane region" description="Helical" evidence="10">
    <location>
        <begin position="243"/>
        <end position="259"/>
    </location>
</feature>
<keyword evidence="4 10" id="KW-1133">Transmembrane helix</keyword>
<evidence type="ECO:0000256" key="1">
    <source>
        <dbReference type="ARBA" id="ARBA00004651"/>
    </source>
</evidence>